<evidence type="ECO:0000313" key="2">
    <source>
        <dbReference type="EMBL" id="GFN73630.1"/>
    </source>
</evidence>
<dbReference type="EMBL" id="BLXT01000020">
    <property type="protein sequence ID" value="GFN73630.1"/>
    <property type="molecule type" value="Genomic_DNA"/>
</dbReference>
<dbReference type="InterPro" id="IPR038269">
    <property type="entry name" value="SCAN_sf"/>
</dbReference>
<dbReference type="PANTHER" id="PTHR46888">
    <property type="entry name" value="ZINC KNUCKLE DOMAINCONTAINING PROTEIN-RELATED"/>
    <property type="match status" value="1"/>
</dbReference>
<name>A0AAV3XU76_9GAST</name>
<dbReference type="AlphaFoldDB" id="A0AAV3XU76"/>
<feature type="region of interest" description="Disordered" evidence="1">
    <location>
        <begin position="95"/>
        <end position="123"/>
    </location>
</feature>
<keyword evidence="3" id="KW-1185">Reference proteome</keyword>
<dbReference type="Gene3D" id="1.10.4020.10">
    <property type="entry name" value="DNA breaking-rejoining enzymes"/>
    <property type="match status" value="1"/>
</dbReference>
<evidence type="ECO:0000313" key="3">
    <source>
        <dbReference type="Proteomes" id="UP000735302"/>
    </source>
</evidence>
<feature type="region of interest" description="Disordered" evidence="1">
    <location>
        <begin position="35"/>
        <end position="73"/>
    </location>
</feature>
<keyword evidence="2" id="KW-0808">Transferase</keyword>
<keyword evidence="2" id="KW-0695">RNA-directed DNA polymerase</keyword>
<dbReference type="GO" id="GO:0003964">
    <property type="term" value="F:RNA-directed DNA polymerase activity"/>
    <property type="evidence" value="ECO:0007669"/>
    <property type="project" value="UniProtKB-KW"/>
</dbReference>
<dbReference type="PANTHER" id="PTHR46888:SF1">
    <property type="entry name" value="RIBONUCLEASE H"/>
    <property type="match status" value="1"/>
</dbReference>
<reference evidence="2 3" key="1">
    <citation type="journal article" date="2021" name="Elife">
        <title>Chloroplast acquisition without the gene transfer in kleptoplastic sea slugs, Plakobranchus ocellatus.</title>
        <authorList>
            <person name="Maeda T."/>
            <person name="Takahashi S."/>
            <person name="Yoshida T."/>
            <person name="Shimamura S."/>
            <person name="Takaki Y."/>
            <person name="Nagai Y."/>
            <person name="Toyoda A."/>
            <person name="Suzuki Y."/>
            <person name="Arimoto A."/>
            <person name="Ishii H."/>
            <person name="Satoh N."/>
            <person name="Nishiyama T."/>
            <person name="Hasebe M."/>
            <person name="Maruyama T."/>
            <person name="Minagawa J."/>
            <person name="Obokata J."/>
            <person name="Shigenobu S."/>
        </authorList>
    </citation>
    <scope>NUCLEOTIDE SEQUENCE [LARGE SCALE GENOMIC DNA]</scope>
</reference>
<accession>A0AAV3XU76</accession>
<comment type="caution">
    <text evidence="2">The sequence shown here is derived from an EMBL/GenBank/DDBJ whole genome shotgun (WGS) entry which is preliminary data.</text>
</comment>
<evidence type="ECO:0000256" key="1">
    <source>
        <dbReference type="SAM" id="MobiDB-lite"/>
    </source>
</evidence>
<gene>
    <name evidence="2" type="ORF">PoB_000013600</name>
</gene>
<keyword evidence="2" id="KW-0548">Nucleotidyltransferase</keyword>
<sequence length="379" mass="43555">MSELDLYAKYLDLGVRLGKSGEDLATWVEDKVRQDMERSERQIERERKREEMELQKQREEMELQRHREEREMQKVESQRQLEFRRLELEAETKKLELGSRNNADGAGPRPSYATQRPKISPLNDPSQIDLYLERFKRHATAFGWHESEWASCLSNLLQDEALSIFLSLSPAEGADYQAVKRVLLQRFGCDGNGFRSRFLSVKPQEAEDFGTFINRARRYFDRWVELSGVTTLEGLSYLVCSEIALQACDEDFVAYVKDRSPADMVSLKTVASAYMDARPNKSFRGNSLFLSLPNLNLIVPQYVLSRREIVAVFGLDLMVELAGVIILQKGTDRPVFRVALMQLREVLLVHPPGTEINLILLARMLARVILNLVRAVVLV</sequence>
<dbReference type="Proteomes" id="UP000735302">
    <property type="component" value="Unassembled WGS sequence"/>
</dbReference>
<proteinExistence type="predicted"/>
<organism evidence="2 3">
    <name type="scientific">Plakobranchus ocellatus</name>
    <dbReference type="NCBI Taxonomy" id="259542"/>
    <lineage>
        <taxon>Eukaryota</taxon>
        <taxon>Metazoa</taxon>
        <taxon>Spiralia</taxon>
        <taxon>Lophotrochozoa</taxon>
        <taxon>Mollusca</taxon>
        <taxon>Gastropoda</taxon>
        <taxon>Heterobranchia</taxon>
        <taxon>Euthyneura</taxon>
        <taxon>Panpulmonata</taxon>
        <taxon>Sacoglossa</taxon>
        <taxon>Placobranchoidea</taxon>
        <taxon>Plakobranchidae</taxon>
        <taxon>Plakobranchus</taxon>
    </lineage>
</organism>
<dbReference type="SUPFAM" id="SSF47353">
    <property type="entry name" value="Retrovirus capsid dimerization domain-like"/>
    <property type="match status" value="1"/>
</dbReference>
<protein>
    <submittedName>
        <fullName evidence="2">Reverse transcriptase</fullName>
    </submittedName>
</protein>